<feature type="domain" description="N-acetyltransferase" evidence="6">
    <location>
        <begin position="24"/>
        <end position="164"/>
    </location>
</feature>
<keyword evidence="2 4" id="KW-0677">Repeat</keyword>
<evidence type="ECO:0000313" key="8">
    <source>
        <dbReference type="Proteomes" id="UP000679335"/>
    </source>
</evidence>
<keyword evidence="1 4" id="KW-0808">Transferase</keyword>
<comment type="catalytic activity">
    <reaction evidence="4">
        <text>1D-myo-inositol 2-(L-cysteinylamino)-2-deoxy-alpha-D-glucopyranoside + acetyl-CoA = mycothiol + CoA + H(+)</text>
        <dbReference type="Rhea" id="RHEA:26172"/>
        <dbReference type="ChEBI" id="CHEBI:15378"/>
        <dbReference type="ChEBI" id="CHEBI:16768"/>
        <dbReference type="ChEBI" id="CHEBI:57287"/>
        <dbReference type="ChEBI" id="CHEBI:57288"/>
        <dbReference type="ChEBI" id="CHEBI:58887"/>
        <dbReference type="EC" id="2.3.1.189"/>
    </reaction>
</comment>
<gene>
    <name evidence="4 7" type="primary">mshD</name>
    <name evidence="7" type="ORF">KKR89_13920</name>
</gene>
<feature type="binding site" evidence="4">
    <location>
        <position position="243"/>
    </location>
    <ligand>
        <name>1D-myo-inositol 2-(L-cysteinylamino)-2-deoxy-alpha-D-glucopyranoside</name>
        <dbReference type="ChEBI" id="CHEBI:58887"/>
    </ligand>
</feature>
<feature type="binding site" evidence="4">
    <location>
        <position position="261"/>
    </location>
    <ligand>
        <name>1D-myo-inositol 2-(L-cysteinylamino)-2-deoxy-alpha-D-glucopyranoside</name>
        <dbReference type="ChEBI" id="CHEBI:58887"/>
    </ligand>
</feature>
<evidence type="ECO:0000256" key="4">
    <source>
        <dbReference type="HAMAP-Rule" id="MF_01698"/>
    </source>
</evidence>
<comment type="subunit">
    <text evidence="4">Monomer.</text>
</comment>
<evidence type="ECO:0000256" key="2">
    <source>
        <dbReference type="ARBA" id="ARBA00022737"/>
    </source>
</evidence>
<feature type="compositionally biased region" description="Polar residues" evidence="5">
    <location>
        <begin position="348"/>
        <end position="358"/>
    </location>
</feature>
<protein>
    <recommendedName>
        <fullName evidence="4">Mycothiol acetyltransferase</fullName>
        <shortName evidence="4">MSH acetyltransferase</shortName>
        <ecNumber evidence="4">2.3.1.189</ecNumber>
    </recommendedName>
    <alternativeName>
        <fullName evidence="4">Mycothiol synthase</fullName>
    </alternativeName>
</protein>
<feature type="binding site" evidence="4">
    <location>
        <position position="44"/>
    </location>
    <ligand>
        <name>1D-myo-inositol 2-(L-cysteinylamino)-2-deoxy-alpha-D-glucopyranoside</name>
        <dbReference type="ChEBI" id="CHEBI:58887"/>
    </ligand>
</feature>
<dbReference type="EC" id="2.3.1.189" evidence="4"/>
<feature type="binding site" evidence="4">
    <location>
        <begin position="99"/>
        <end position="101"/>
    </location>
    <ligand>
        <name>acetyl-CoA</name>
        <dbReference type="ChEBI" id="CHEBI:57288"/>
        <label>1</label>
    </ligand>
</feature>
<evidence type="ECO:0000256" key="1">
    <source>
        <dbReference type="ARBA" id="ARBA00022679"/>
    </source>
</evidence>
<dbReference type="Proteomes" id="UP000679335">
    <property type="component" value="Chromosome"/>
</dbReference>
<evidence type="ECO:0000256" key="3">
    <source>
        <dbReference type="ARBA" id="ARBA00023315"/>
    </source>
</evidence>
<evidence type="ECO:0000313" key="7">
    <source>
        <dbReference type="EMBL" id="QWC15393.1"/>
    </source>
</evidence>
<dbReference type="Gene3D" id="3.40.630.30">
    <property type="match status" value="1"/>
</dbReference>
<proteinExistence type="inferred from homology"/>
<keyword evidence="3 4" id="KW-0012">Acyltransferase</keyword>
<accession>A0ABX8GHL3</accession>
<feature type="binding site" evidence="4">
    <location>
        <begin position="272"/>
        <end position="278"/>
    </location>
    <ligand>
        <name>acetyl-CoA</name>
        <dbReference type="ChEBI" id="CHEBI:57288"/>
        <label>2</label>
    </ligand>
</feature>
<organism evidence="7 8">
    <name type="scientific">Cellulomonas dongxiuzhuiae</name>
    <dbReference type="NCBI Taxonomy" id="2819979"/>
    <lineage>
        <taxon>Bacteria</taxon>
        <taxon>Bacillati</taxon>
        <taxon>Actinomycetota</taxon>
        <taxon>Actinomycetes</taxon>
        <taxon>Micrococcales</taxon>
        <taxon>Cellulomonadaceae</taxon>
        <taxon>Cellulomonas</taxon>
    </lineage>
</organism>
<dbReference type="HAMAP" id="MF_01698">
    <property type="entry name" value="MshD"/>
    <property type="match status" value="1"/>
</dbReference>
<feature type="region of interest" description="Disordered" evidence="5">
    <location>
        <begin position="330"/>
        <end position="358"/>
    </location>
</feature>
<dbReference type="PANTHER" id="PTHR43617">
    <property type="entry name" value="L-AMINO ACID N-ACETYLTRANSFERASE"/>
    <property type="match status" value="1"/>
</dbReference>
<comment type="function">
    <text evidence="4">Catalyzes the transfer of acetyl from acetyl-CoA to desacetylmycothiol (Cys-GlcN-Ins) to form mycothiol.</text>
</comment>
<dbReference type="CDD" id="cd04301">
    <property type="entry name" value="NAT_SF"/>
    <property type="match status" value="1"/>
</dbReference>
<dbReference type="InterPro" id="IPR050276">
    <property type="entry name" value="MshD_Acetyltransferase"/>
</dbReference>
<reference evidence="7 8" key="1">
    <citation type="submission" date="2021-05" db="EMBL/GenBank/DDBJ databases">
        <title>Novel species in genus Cellulomonas.</title>
        <authorList>
            <person name="Zhang G."/>
        </authorList>
    </citation>
    <scope>NUCLEOTIDE SEQUENCE [LARGE SCALE GENOMIC DNA]</scope>
    <source>
        <strain evidence="8">zg-ZUI157</strain>
    </source>
</reference>
<dbReference type="NCBIfam" id="TIGR03448">
    <property type="entry name" value="mycothiol_MshD"/>
    <property type="match status" value="1"/>
</dbReference>
<comment type="similarity">
    <text evidence="4">Belongs to the acetyltransferase family. MshD subfamily.</text>
</comment>
<dbReference type="PROSITE" id="PS51186">
    <property type="entry name" value="GNAT"/>
    <property type="match status" value="2"/>
</dbReference>
<feature type="region of interest" description="Disordered" evidence="5">
    <location>
        <begin position="1"/>
        <end position="22"/>
    </location>
</feature>
<evidence type="ECO:0000256" key="5">
    <source>
        <dbReference type="SAM" id="MobiDB-lite"/>
    </source>
</evidence>
<feature type="domain" description="N-acetyltransferase" evidence="6">
    <location>
        <begin position="177"/>
        <end position="344"/>
    </location>
</feature>
<dbReference type="EMBL" id="CP076023">
    <property type="protein sequence ID" value="QWC15393.1"/>
    <property type="molecule type" value="Genomic_DNA"/>
</dbReference>
<dbReference type="GO" id="GO:0035447">
    <property type="term" value="F:mycothiol synthase activity"/>
    <property type="evidence" value="ECO:0007669"/>
    <property type="project" value="UniProtKB-EC"/>
</dbReference>
<feature type="binding site" evidence="4">
    <location>
        <position position="299"/>
    </location>
    <ligand>
        <name>1D-myo-inositol 2-(L-cysteinylamino)-2-deoxy-alpha-D-glucopyranoside</name>
        <dbReference type="ChEBI" id="CHEBI:58887"/>
    </ligand>
</feature>
<dbReference type="PANTHER" id="PTHR43617:SF31">
    <property type="entry name" value="MYCOTHIOL ACETYLTRANSFERASE"/>
    <property type="match status" value="1"/>
</dbReference>
<keyword evidence="8" id="KW-1185">Reference proteome</keyword>
<dbReference type="InterPro" id="IPR017813">
    <property type="entry name" value="Mycothiol_AcTrfase"/>
</dbReference>
<dbReference type="Pfam" id="PF00583">
    <property type="entry name" value="Acetyltransf_1"/>
    <property type="match status" value="1"/>
</dbReference>
<evidence type="ECO:0000259" key="6">
    <source>
        <dbReference type="PROSITE" id="PS51186"/>
    </source>
</evidence>
<comment type="caution">
    <text evidence="4">Lacks conserved residue(s) required for the propagation of feature annotation.</text>
</comment>
<feature type="binding site" evidence="4">
    <location>
        <begin position="304"/>
        <end position="309"/>
    </location>
    <ligand>
        <name>acetyl-CoA</name>
        <dbReference type="ChEBI" id="CHEBI:57288"/>
        <label>2</label>
    </ligand>
</feature>
<dbReference type="InterPro" id="IPR016181">
    <property type="entry name" value="Acyl_CoA_acyltransferase"/>
</dbReference>
<name>A0ABX8GHL3_9CELL</name>
<dbReference type="PIRSF" id="PIRSF021524">
    <property type="entry name" value="MSH_acetyltransferase"/>
    <property type="match status" value="1"/>
</dbReference>
<dbReference type="RefSeq" id="WP_208195959.1">
    <property type="nucleotide sequence ID" value="NZ_CP076023.1"/>
</dbReference>
<sequence length="358" mass="37895">MPSDSEALTSLAAVDGPLPPDRADAVRALHHAAARHDRVPPLSEQPLLWLSDAEAPVVHLLASLGPGGDTPPAPEDTDAPLVGYAQLDVGGSTTVRAELVVDPAHRRRGVARALLARAAQESERVPGRRLQVWAHGDLPAARATAQAVGMVVVRELLRMAVDVTQHPPAPARLPQGVEVRAFVPGQDEEAWRRVNARAFAHHPEQGRMTSADLRAREAEPWFDPAGFLLAERDGRLLGSVWTKVHPPGDAPDGAPGEEVGEIYVVGVDPLAQGLGMGRALTSLGLAHLRDRGLRTVILYTGAENTVAVHTYERAGFARAAVDVMYGPPAAGSPAHGTPLVQVRDHDTTSSPDDATMGT</sequence>
<feature type="binding site" evidence="4">
    <location>
        <position position="204"/>
    </location>
    <ligand>
        <name>1D-myo-inositol 2-(L-cysteinylamino)-2-deoxy-alpha-D-glucopyranoside</name>
        <dbReference type="ChEBI" id="CHEBI:58887"/>
    </ligand>
</feature>
<dbReference type="Pfam" id="PF13508">
    <property type="entry name" value="Acetyltransf_7"/>
    <property type="match status" value="1"/>
</dbReference>
<feature type="binding site" evidence="4">
    <location>
        <begin position="265"/>
        <end position="267"/>
    </location>
    <ligand>
        <name>acetyl-CoA</name>
        <dbReference type="ChEBI" id="CHEBI:57288"/>
        <label>2</label>
    </ligand>
</feature>
<dbReference type="InterPro" id="IPR000182">
    <property type="entry name" value="GNAT_dom"/>
</dbReference>
<dbReference type="SUPFAM" id="SSF55729">
    <property type="entry name" value="Acyl-CoA N-acyltransferases (Nat)"/>
    <property type="match status" value="2"/>
</dbReference>